<evidence type="ECO:0000313" key="2">
    <source>
        <dbReference type="Proteomes" id="UP000824120"/>
    </source>
</evidence>
<proteinExistence type="predicted"/>
<keyword evidence="2" id="KW-1185">Reference proteome</keyword>
<evidence type="ECO:0000313" key="1">
    <source>
        <dbReference type="EMBL" id="KAG5615256.1"/>
    </source>
</evidence>
<dbReference type="EMBL" id="JACXVP010000003">
    <property type="protein sequence ID" value="KAG5615256.1"/>
    <property type="molecule type" value="Genomic_DNA"/>
</dbReference>
<gene>
    <name evidence="1" type="ORF">H5410_015080</name>
</gene>
<name>A0A9J5ZSU1_SOLCO</name>
<sequence>MLEIASLCKKIESLDTSDNEESKNLIKKKVENNKFEFELVKGNENIASSKAKAFKDEMRSFFRSIEAKEKLCATQQALGLVKKKVRNLKEIIKSNNAKYKKKNLDEVKRETEMGIFF</sequence>
<organism evidence="1 2">
    <name type="scientific">Solanum commersonii</name>
    <name type="common">Commerson's wild potato</name>
    <name type="synonym">Commerson's nightshade</name>
    <dbReference type="NCBI Taxonomy" id="4109"/>
    <lineage>
        <taxon>Eukaryota</taxon>
        <taxon>Viridiplantae</taxon>
        <taxon>Streptophyta</taxon>
        <taxon>Embryophyta</taxon>
        <taxon>Tracheophyta</taxon>
        <taxon>Spermatophyta</taxon>
        <taxon>Magnoliopsida</taxon>
        <taxon>eudicotyledons</taxon>
        <taxon>Gunneridae</taxon>
        <taxon>Pentapetalae</taxon>
        <taxon>asterids</taxon>
        <taxon>lamiids</taxon>
        <taxon>Solanales</taxon>
        <taxon>Solanaceae</taxon>
        <taxon>Solanoideae</taxon>
        <taxon>Solaneae</taxon>
        <taxon>Solanum</taxon>
    </lineage>
</organism>
<reference evidence="1 2" key="1">
    <citation type="submission" date="2020-09" db="EMBL/GenBank/DDBJ databases">
        <title>De no assembly of potato wild relative species, Solanum commersonii.</title>
        <authorList>
            <person name="Cho K."/>
        </authorList>
    </citation>
    <scope>NUCLEOTIDE SEQUENCE [LARGE SCALE GENOMIC DNA]</scope>
    <source>
        <strain evidence="1">LZ3.2</strain>
        <tissue evidence="1">Leaf</tissue>
    </source>
</reference>
<comment type="caution">
    <text evidence="1">The sequence shown here is derived from an EMBL/GenBank/DDBJ whole genome shotgun (WGS) entry which is preliminary data.</text>
</comment>
<dbReference type="OrthoDB" id="774313at2759"/>
<dbReference type="Proteomes" id="UP000824120">
    <property type="component" value="Chromosome 3"/>
</dbReference>
<accession>A0A9J5ZSU1</accession>
<feature type="non-terminal residue" evidence="1">
    <location>
        <position position="1"/>
    </location>
</feature>
<dbReference type="AlphaFoldDB" id="A0A9J5ZSU1"/>
<protein>
    <submittedName>
        <fullName evidence="1">Uncharacterized protein</fullName>
    </submittedName>
</protein>